<evidence type="ECO:0000256" key="3">
    <source>
        <dbReference type="ARBA" id="ARBA00022989"/>
    </source>
</evidence>
<keyword evidence="9" id="KW-1185">Reference proteome</keyword>
<evidence type="ECO:0000256" key="1">
    <source>
        <dbReference type="ARBA" id="ARBA00004141"/>
    </source>
</evidence>
<evidence type="ECO:0000256" key="5">
    <source>
        <dbReference type="SAM" id="MobiDB-lite"/>
    </source>
</evidence>
<dbReference type="RefSeq" id="XP_066638148.1">
    <property type="nucleotide sequence ID" value="XM_066772869.1"/>
</dbReference>
<dbReference type="InterPro" id="IPR036259">
    <property type="entry name" value="MFS_trans_sf"/>
</dbReference>
<feature type="transmembrane region" description="Helical" evidence="6">
    <location>
        <begin position="112"/>
        <end position="130"/>
    </location>
</feature>
<dbReference type="Pfam" id="PF07690">
    <property type="entry name" value="MFS_1"/>
    <property type="match status" value="1"/>
</dbReference>
<dbReference type="PROSITE" id="PS50850">
    <property type="entry name" value="MFS"/>
    <property type="match status" value="1"/>
</dbReference>
<feature type="compositionally biased region" description="Low complexity" evidence="5">
    <location>
        <begin position="206"/>
        <end position="216"/>
    </location>
</feature>
<evidence type="ECO:0000256" key="6">
    <source>
        <dbReference type="SAM" id="Phobius"/>
    </source>
</evidence>
<name>A0ABR3CZU2_9PEZI</name>
<feature type="transmembrane region" description="Helical" evidence="6">
    <location>
        <begin position="170"/>
        <end position="193"/>
    </location>
</feature>
<dbReference type="PANTHER" id="PTHR23501">
    <property type="entry name" value="MAJOR FACILITATOR SUPERFAMILY"/>
    <property type="match status" value="1"/>
</dbReference>
<feature type="domain" description="Major facilitator superfamily (MFS) profile" evidence="7">
    <location>
        <begin position="46"/>
        <end position="223"/>
    </location>
</feature>
<keyword evidence="4 6" id="KW-0472">Membrane</keyword>
<keyword evidence="2 6" id="KW-0812">Transmembrane</keyword>
<dbReference type="PRINTS" id="PR01036">
    <property type="entry name" value="TCRTETB"/>
</dbReference>
<dbReference type="EMBL" id="JAJVCZ030000001">
    <property type="protein sequence ID" value="KAL0265408.1"/>
    <property type="molecule type" value="Genomic_DNA"/>
</dbReference>
<dbReference type="InterPro" id="IPR011701">
    <property type="entry name" value="MFS"/>
</dbReference>
<dbReference type="GeneID" id="92005460"/>
<evidence type="ECO:0000313" key="8">
    <source>
        <dbReference type="EMBL" id="KAL0265408.1"/>
    </source>
</evidence>
<evidence type="ECO:0000256" key="2">
    <source>
        <dbReference type="ARBA" id="ARBA00022692"/>
    </source>
</evidence>
<dbReference type="SUPFAM" id="SSF103473">
    <property type="entry name" value="MFS general substrate transporter"/>
    <property type="match status" value="1"/>
</dbReference>
<comment type="subcellular location">
    <subcellularLocation>
        <location evidence="1">Membrane</location>
        <topology evidence="1">Multi-pass membrane protein</topology>
    </subcellularLocation>
</comment>
<proteinExistence type="predicted"/>
<reference evidence="8 9" key="1">
    <citation type="submission" date="2024-02" db="EMBL/GenBank/DDBJ databases">
        <title>De novo assembly and annotation of 12 fungi associated with fruit tree decline syndrome in Ontario, Canada.</title>
        <authorList>
            <person name="Sulman M."/>
            <person name="Ellouze W."/>
            <person name="Ilyukhin E."/>
        </authorList>
    </citation>
    <scope>NUCLEOTIDE SEQUENCE [LARGE SCALE GENOMIC DNA]</scope>
    <source>
        <strain evidence="8 9">FDS-637</strain>
    </source>
</reference>
<dbReference type="Proteomes" id="UP001430584">
    <property type="component" value="Unassembled WGS sequence"/>
</dbReference>
<accession>A0ABR3CZU2</accession>
<dbReference type="Gene3D" id="1.20.1720.10">
    <property type="entry name" value="Multidrug resistance protein D"/>
    <property type="match status" value="1"/>
</dbReference>
<feature type="region of interest" description="Disordered" evidence="5">
    <location>
        <begin position="200"/>
        <end position="223"/>
    </location>
</feature>
<dbReference type="PANTHER" id="PTHR23501:SF59">
    <property type="entry name" value="MAJOR FACILITATOR SUPERFAMILY (MFS) PROFILE DOMAIN-CONTAINING PROTEIN-RELATED"/>
    <property type="match status" value="1"/>
</dbReference>
<dbReference type="InterPro" id="IPR020846">
    <property type="entry name" value="MFS_dom"/>
</dbReference>
<evidence type="ECO:0000256" key="4">
    <source>
        <dbReference type="ARBA" id="ARBA00023136"/>
    </source>
</evidence>
<protein>
    <recommendedName>
        <fullName evidence="7">Major facilitator superfamily (MFS) profile domain-containing protein</fullName>
    </recommendedName>
</protein>
<evidence type="ECO:0000259" key="7">
    <source>
        <dbReference type="PROSITE" id="PS50850"/>
    </source>
</evidence>
<sequence length="223" mass="23350">MSVTTDLKYPREFESVRISARSIDTLLDDEKPAAAPAASGWRFHAAFSCLCVVNLVSALDASSLSVALPTIAEELHGSGVEAFWSGTSFLLASTVFQPSFASFSEVFGRKPMLLIALTLFTAGAIIAAVSQDFAVLLVGRTIQGIGGGGIQALSNVIITDLAPLRERGKYVGIIAMTWAVGSVAGPVIGGVLVEKSSWVSKRRRSSPPLRSPTLTPHSDGSSG</sequence>
<keyword evidence="3 6" id="KW-1133">Transmembrane helix</keyword>
<comment type="caution">
    <text evidence="8">The sequence shown here is derived from an EMBL/GenBank/DDBJ whole genome shotgun (WGS) entry which is preliminary data.</text>
</comment>
<evidence type="ECO:0000313" key="9">
    <source>
        <dbReference type="Proteomes" id="UP001430584"/>
    </source>
</evidence>
<organism evidence="8 9">
    <name type="scientific">Diplodia seriata</name>
    <dbReference type="NCBI Taxonomy" id="420778"/>
    <lineage>
        <taxon>Eukaryota</taxon>
        <taxon>Fungi</taxon>
        <taxon>Dikarya</taxon>
        <taxon>Ascomycota</taxon>
        <taxon>Pezizomycotina</taxon>
        <taxon>Dothideomycetes</taxon>
        <taxon>Dothideomycetes incertae sedis</taxon>
        <taxon>Botryosphaeriales</taxon>
        <taxon>Botryosphaeriaceae</taxon>
        <taxon>Diplodia</taxon>
    </lineage>
</organism>
<gene>
    <name evidence="8" type="ORF">SLS55_001375</name>
</gene>